<proteinExistence type="predicted"/>
<name>A0A078AM81_STYLE</name>
<dbReference type="Proteomes" id="UP000039865">
    <property type="component" value="Unassembled WGS sequence"/>
</dbReference>
<dbReference type="OrthoDB" id="324473at2759"/>
<dbReference type="InParanoid" id="A0A078AM81"/>
<feature type="region of interest" description="Disordered" evidence="1">
    <location>
        <begin position="116"/>
        <end position="136"/>
    </location>
</feature>
<reference evidence="2 3" key="1">
    <citation type="submission" date="2014-06" db="EMBL/GenBank/DDBJ databases">
        <authorList>
            <person name="Swart Estienne"/>
        </authorList>
    </citation>
    <scope>NUCLEOTIDE SEQUENCE [LARGE SCALE GENOMIC DNA]</scope>
    <source>
        <strain evidence="2 3">130c</strain>
    </source>
</reference>
<accession>A0A078AM81</accession>
<organism evidence="2 3">
    <name type="scientific">Stylonychia lemnae</name>
    <name type="common">Ciliate</name>
    <dbReference type="NCBI Taxonomy" id="5949"/>
    <lineage>
        <taxon>Eukaryota</taxon>
        <taxon>Sar</taxon>
        <taxon>Alveolata</taxon>
        <taxon>Ciliophora</taxon>
        <taxon>Intramacronucleata</taxon>
        <taxon>Spirotrichea</taxon>
        <taxon>Stichotrichia</taxon>
        <taxon>Sporadotrichida</taxon>
        <taxon>Oxytrichidae</taxon>
        <taxon>Stylonychinae</taxon>
        <taxon>Stylonychia</taxon>
    </lineage>
</organism>
<dbReference type="EMBL" id="CCKQ01010964">
    <property type="protein sequence ID" value="CDW82492.1"/>
    <property type="molecule type" value="Genomic_DNA"/>
</dbReference>
<dbReference type="AlphaFoldDB" id="A0A078AM81"/>
<dbReference type="InterPro" id="IPR010736">
    <property type="entry name" value="SHIPPO-rpt"/>
</dbReference>
<protein>
    <submittedName>
        <fullName evidence="2">Uncharacterized protein</fullName>
    </submittedName>
</protein>
<keyword evidence="3" id="KW-1185">Reference proteome</keyword>
<evidence type="ECO:0000256" key="1">
    <source>
        <dbReference type="SAM" id="MobiDB-lite"/>
    </source>
</evidence>
<evidence type="ECO:0000313" key="2">
    <source>
        <dbReference type="EMBL" id="CDW82492.1"/>
    </source>
</evidence>
<dbReference type="Pfam" id="PF07004">
    <property type="entry name" value="SHIPPO-rpt"/>
    <property type="match status" value="1"/>
</dbReference>
<evidence type="ECO:0000313" key="3">
    <source>
        <dbReference type="Proteomes" id="UP000039865"/>
    </source>
</evidence>
<feature type="compositionally biased region" description="Low complexity" evidence="1">
    <location>
        <begin position="121"/>
        <end position="136"/>
    </location>
</feature>
<sequence>MSATRKSQIKRAYSNKGVVGRNTSVRKSQNQIMPQGLYFTNIHNSHTTLNSHPNSATTAISHQDNSERNLSGIQQQSFSPVIIDQNQVMWAQHNQQLLELQQQRQFMKTAAASSNQISITQQQQPGQNQKQQYQTHHQNLQNVQQITNQTSAFSQYKKSLSSNNNNNNNHQSADNIAHIDQEIQQKFINKQRKLRVKTAKKRNHIDTKLIRTQQYITYEPRILSKKRKSIDSQTNIDQMQYFGEPYTGPGDYNHENITGNNQIITSTIQSQPKYSFSKSIRPEFDLNKSQIIQNIKRINSFSNKNSTASYLNKSVNCTIVTPGVGDYEIEKEVARQRSPVCTIGKQDRFKRLSSQQRYKPNLPASYVSNLDERQKPKISLGIIDKQHRFKNHGSVSPGPGDYDLTGFKSLSKGEHSILNGQYNTTSSPRLMNTLSPFSMSKNTLNHTSRQQYEKLYHREYDKALLNQTGPGPSYYKHEKFNQSFTADQHKYSIPKVNPIFQFNLYQDDRRIMLQEWDAKHKTPIQYSNIQKEINLLLRSSQSIKIPQFRKKFDPRKSNIFYI</sequence>
<gene>
    <name evidence="2" type="primary">Contig784.g857</name>
    <name evidence="2" type="ORF">STYLEM_11525</name>
</gene>